<evidence type="ECO:0000259" key="1">
    <source>
        <dbReference type="PROSITE" id="PS50181"/>
    </source>
</evidence>
<dbReference type="Pfam" id="PF13516">
    <property type="entry name" value="LRR_6"/>
    <property type="match status" value="1"/>
</dbReference>
<dbReference type="STRING" id="57577.A0A2K3M1B3"/>
<dbReference type="PROSITE" id="PS50181">
    <property type="entry name" value="FBOX"/>
    <property type="match status" value="1"/>
</dbReference>
<reference evidence="2 3" key="1">
    <citation type="journal article" date="2014" name="Am. J. Bot.">
        <title>Genome assembly and annotation for red clover (Trifolium pratense; Fabaceae).</title>
        <authorList>
            <person name="Istvanek J."/>
            <person name="Jaros M."/>
            <person name="Krenek A."/>
            <person name="Repkova J."/>
        </authorList>
    </citation>
    <scope>NUCLEOTIDE SEQUENCE [LARGE SCALE GENOMIC DNA]</scope>
    <source>
        <strain evidence="3">cv. Tatra</strain>
        <tissue evidence="2">Young leaves</tissue>
    </source>
</reference>
<dbReference type="InterPro" id="IPR001611">
    <property type="entry name" value="Leu-rich_rpt"/>
</dbReference>
<proteinExistence type="predicted"/>
<comment type="caution">
    <text evidence="2">The sequence shown here is derived from an EMBL/GenBank/DDBJ whole genome shotgun (WGS) entry which is preliminary data.</text>
</comment>
<dbReference type="InterPro" id="IPR006553">
    <property type="entry name" value="Leu-rich_rpt_Cys-con_subtyp"/>
</dbReference>
<gene>
    <name evidence="2" type="ORF">L195_g040648</name>
</gene>
<dbReference type="CDD" id="cd22164">
    <property type="entry name" value="F-box_AtSKIP19-like"/>
    <property type="match status" value="1"/>
</dbReference>
<accession>A0A2K3M1B3</accession>
<feature type="non-terminal residue" evidence="2">
    <location>
        <position position="280"/>
    </location>
</feature>
<dbReference type="InterPro" id="IPR032675">
    <property type="entry name" value="LRR_dom_sf"/>
</dbReference>
<dbReference type="EMBL" id="ASHM01046703">
    <property type="protein sequence ID" value="PNX84586.1"/>
    <property type="molecule type" value="Genomic_DNA"/>
</dbReference>
<name>A0A2K3M1B3_TRIPR</name>
<dbReference type="ExpressionAtlas" id="A0A2K3M1B3">
    <property type="expression patterns" value="baseline"/>
</dbReference>
<dbReference type="PANTHER" id="PTHR38926">
    <property type="entry name" value="F-BOX DOMAIN CONTAINING PROTEIN, EXPRESSED"/>
    <property type="match status" value="1"/>
</dbReference>
<dbReference type="InterPro" id="IPR001810">
    <property type="entry name" value="F-box_dom"/>
</dbReference>
<organism evidence="2 3">
    <name type="scientific">Trifolium pratense</name>
    <name type="common">Red clover</name>
    <dbReference type="NCBI Taxonomy" id="57577"/>
    <lineage>
        <taxon>Eukaryota</taxon>
        <taxon>Viridiplantae</taxon>
        <taxon>Streptophyta</taxon>
        <taxon>Embryophyta</taxon>
        <taxon>Tracheophyta</taxon>
        <taxon>Spermatophyta</taxon>
        <taxon>Magnoliopsida</taxon>
        <taxon>eudicotyledons</taxon>
        <taxon>Gunneridae</taxon>
        <taxon>Pentapetalae</taxon>
        <taxon>rosids</taxon>
        <taxon>fabids</taxon>
        <taxon>Fabales</taxon>
        <taxon>Fabaceae</taxon>
        <taxon>Papilionoideae</taxon>
        <taxon>50 kb inversion clade</taxon>
        <taxon>NPAAA clade</taxon>
        <taxon>Hologalegina</taxon>
        <taxon>IRL clade</taxon>
        <taxon>Trifolieae</taxon>
        <taxon>Trifolium</taxon>
    </lineage>
</organism>
<feature type="domain" description="F-box" evidence="1">
    <location>
        <begin position="12"/>
        <end position="59"/>
    </location>
</feature>
<reference evidence="2 3" key="2">
    <citation type="journal article" date="2017" name="Front. Plant Sci.">
        <title>Gene Classification and Mining of Molecular Markers Useful in Red Clover (Trifolium pratense) Breeding.</title>
        <authorList>
            <person name="Istvanek J."/>
            <person name="Dluhosova J."/>
            <person name="Dluhos P."/>
            <person name="Patkova L."/>
            <person name="Nedelnik J."/>
            <person name="Repkova J."/>
        </authorList>
    </citation>
    <scope>NUCLEOTIDE SEQUENCE [LARGE SCALE GENOMIC DNA]</scope>
    <source>
        <strain evidence="3">cv. Tatra</strain>
        <tissue evidence="2">Young leaves</tissue>
    </source>
</reference>
<dbReference type="Proteomes" id="UP000236291">
    <property type="component" value="Unassembled WGS sequence"/>
</dbReference>
<dbReference type="Gene3D" id="1.20.1280.50">
    <property type="match status" value="1"/>
</dbReference>
<dbReference type="SMART" id="SM00367">
    <property type="entry name" value="LRR_CC"/>
    <property type="match status" value="3"/>
</dbReference>
<evidence type="ECO:0000313" key="2">
    <source>
        <dbReference type="EMBL" id="PNX84586.1"/>
    </source>
</evidence>
<dbReference type="Gene3D" id="3.80.10.10">
    <property type="entry name" value="Ribonuclease Inhibitor"/>
    <property type="match status" value="1"/>
</dbReference>
<protein>
    <submittedName>
        <fullName evidence="2">F-box protein skip19</fullName>
    </submittedName>
</protein>
<dbReference type="AlphaFoldDB" id="A0A2K3M1B3"/>
<evidence type="ECO:0000313" key="3">
    <source>
        <dbReference type="Proteomes" id="UP000236291"/>
    </source>
</evidence>
<dbReference type="PANTHER" id="PTHR38926:SF2">
    <property type="entry name" value="F-BOX_LRR-REPEAT PROTEIN 21-RELATED"/>
    <property type="match status" value="1"/>
</dbReference>
<dbReference type="Pfam" id="PF12937">
    <property type="entry name" value="F-box-like"/>
    <property type="match status" value="1"/>
</dbReference>
<dbReference type="SUPFAM" id="SSF52047">
    <property type="entry name" value="RNI-like"/>
    <property type="match status" value="1"/>
</dbReference>
<sequence>MALNLEKKLRLVPNWLELPKDVTSKIIQLLGVVEMVMNARQVCPMWREICKDPLMWKNIEMINCFKSPHNLEKICMYAIDQGGDHVEEINIEYFATDELIKHLAERTRNLRRIRISKCPKISDKVFCEAVKKFSLLEEVELSFNDELTKDSLEAIGQNCPHLKTLKFNQPYKGINCRSYKGYKSNKEALAIAKTMPGLRHLELWGNKLTNDGLVAILDGCPYLEFLDIRMCYNLVMHENLAKRCCENIKKIRYPNEYIDDHDDDDDDDDFAYEFYCECIV</sequence>